<keyword evidence="2" id="KW-1185">Reference proteome</keyword>
<name>A0AB34ID14_PRYPA</name>
<dbReference type="AlphaFoldDB" id="A0AB34ID14"/>
<comment type="caution">
    <text evidence="1">The sequence shown here is derived from an EMBL/GenBank/DDBJ whole genome shotgun (WGS) entry which is preliminary data.</text>
</comment>
<sequence>MGSGSGKMAAAPAAAGGAGEADSYAQQVGPILRETFARAEAEVLQKKPVNSAGAPDPLPTLSSFFEERAAVTGAKSTGSMPALRHYERIQFIAFEICTMPHDFKTAPKEDFYLGARGDVIEDMRLRAAMVSIAFEAAAESDRVDQSEKCLKLFMVPEFFWRGPCGKYDVDKVLAALRHLTIGYSAEAYRSWMFVFGTVCAYDQPDFMTSWGEDEFVSFNLAPVSSENNESLGCVLKHYKSKTDWLKDPRLGGLADGEVARLSANTEFMKTLPKAANAAKMDDHGVFNSRGTTFGLEFCLDHAVGRLSQAKHKDDVRVHLLSTCGMSVNSAYAVGEMIFHCDGLTDGGEEYGSHSSAFQRQPDGTLAPIYSEDYQYVLGDGWQDVIKNLFFAPPETPPAIRVYQAVDMPK</sequence>
<dbReference type="EMBL" id="JBGBPQ010000033">
    <property type="protein sequence ID" value="KAL1495273.1"/>
    <property type="molecule type" value="Genomic_DNA"/>
</dbReference>
<evidence type="ECO:0000313" key="2">
    <source>
        <dbReference type="Proteomes" id="UP001515480"/>
    </source>
</evidence>
<gene>
    <name evidence="1" type="ORF">AB1Y20_017133</name>
</gene>
<organism evidence="1 2">
    <name type="scientific">Prymnesium parvum</name>
    <name type="common">Toxic golden alga</name>
    <dbReference type="NCBI Taxonomy" id="97485"/>
    <lineage>
        <taxon>Eukaryota</taxon>
        <taxon>Haptista</taxon>
        <taxon>Haptophyta</taxon>
        <taxon>Prymnesiophyceae</taxon>
        <taxon>Prymnesiales</taxon>
        <taxon>Prymnesiaceae</taxon>
        <taxon>Prymnesium</taxon>
    </lineage>
</organism>
<reference evidence="1 2" key="1">
    <citation type="journal article" date="2024" name="Science">
        <title>Giant polyketide synthase enzymes in the biosynthesis of giant marine polyether toxins.</title>
        <authorList>
            <person name="Fallon T.R."/>
            <person name="Shende V.V."/>
            <person name="Wierzbicki I.H."/>
            <person name="Pendleton A.L."/>
            <person name="Watervoot N.F."/>
            <person name="Auber R.P."/>
            <person name="Gonzalez D.J."/>
            <person name="Wisecaver J.H."/>
            <person name="Moore B.S."/>
        </authorList>
    </citation>
    <scope>NUCLEOTIDE SEQUENCE [LARGE SCALE GENOMIC DNA]</scope>
    <source>
        <strain evidence="1 2">12B1</strain>
    </source>
</reference>
<evidence type="ECO:0008006" key="3">
    <source>
        <dbReference type="Google" id="ProtNLM"/>
    </source>
</evidence>
<accession>A0AB34ID14</accession>
<protein>
    <recommendedName>
        <fullName evidence="3">Poly(ADP-ribose) glycohydrolase</fullName>
    </recommendedName>
</protein>
<dbReference type="Proteomes" id="UP001515480">
    <property type="component" value="Unassembled WGS sequence"/>
</dbReference>
<proteinExistence type="predicted"/>
<evidence type="ECO:0000313" key="1">
    <source>
        <dbReference type="EMBL" id="KAL1495273.1"/>
    </source>
</evidence>